<evidence type="ECO:0000313" key="3">
    <source>
        <dbReference type="Proteomes" id="UP001162972"/>
    </source>
</evidence>
<evidence type="ECO:0000256" key="1">
    <source>
        <dbReference type="SAM" id="MobiDB-lite"/>
    </source>
</evidence>
<dbReference type="EMBL" id="JAPFFJ010000012">
    <property type="protein sequence ID" value="KAJ6415729.1"/>
    <property type="molecule type" value="Genomic_DNA"/>
</dbReference>
<protein>
    <submittedName>
        <fullName evidence="2">Uncharacterized protein</fullName>
    </submittedName>
</protein>
<sequence length="545" mass="58501">MDYDDNDFQTHNLHLAGEGSNKFPPVLQPYALPKFDFDDNLHGSLRFDSLVETEVFLGIENNEDNQWIEDYSRGTSGIQFSSSAAQSCSISRCNNVWSEATSSESVEMLLKSVGQEDNTLVQTNSRESDACDELGCILKHMEPSLKPENNTPPKVEVTANLQVKFLPGENVEDLSVLDNDVGGQQPLDGSSQDPKGDLSADSGLGPSVDPSAISVESRQPVIEGSLSVDGNSNNVNHRGDDDLVNGSLDDRPRKGPSGMQDGASVQIIATGNDESNVKDGPDDLNDPCDDSKVLKTDTAENQKREPILSQEGRMEDENPHSGTVESMEEASIIETNLINLREPSCIIGKEHSCLPEDLVTSDQSKVDTVGGSMMAVEDNTTFERHEIEVSNGSQLDNKNLANKCEVSHLSVEGNEPSEVKAGGTSKSDIGVFSSFEAGRSSTEVVGETHAEGHVSSSILAESLQICGETMVPADGKDTIELPSNNASPEKDTIELPSNNASPVKDTIELPSNNASPEKDTIELPSNNASPGKGLDSFKITVRCCF</sequence>
<feature type="compositionally biased region" description="Basic and acidic residues" evidence="1">
    <location>
        <begin position="289"/>
        <end position="319"/>
    </location>
</feature>
<organism evidence="2 3">
    <name type="scientific">Salix udensis</name>
    <dbReference type="NCBI Taxonomy" id="889485"/>
    <lineage>
        <taxon>Eukaryota</taxon>
        <taxon>Viridiplantae</taxon>
        <taxon>Streptophyta</taxon>
        <taxon>Embryophyta</taxon>
        <taxon>Tracheophyta</taxon>
        <taxon>Spermatophyta</taxon>
        <taxon>Magnoliopsida</taxon>
        <taxon>eudicotyledons</taxon>
        <taxon>Gunneridae</taxon>
        <taxon>Pentapetalae</taxon>
        <taxon>rosids</taxon>
        <taxon>fabids</taxon>
        <taxon>Malpighiales</taxon>
        <taxon>Salicaceae</taxon>
        <taxon>Saliceae</taxon>
        <taxon>Salix</taxon>
    </lineage>
</organism>
<dbReference type="Proteomes" id="UP001162972">
    <property type="component" value="Chromosome 3"/>
</dbReference>
<feature type="region of interest" description="Disordered" evidence="1">
    <location>
        <begin position="480"/>
        <end position="531"/>
    </location>
</feature>
<accession>A0AAD6K4F5</accession>
<proteinExistence type="predicted"/>
<evidence type="ECO:0000313" key="2">
    <source>
        <dbReference type="EMBL" id="KAJ6415729.1"/>
    </source>
</evidence>
<name>A0AAD6K4F5_9ROSI</name>
<gene>
    <name evidence="2" type="ORF">OIU84_004509</name>
</gene>
<reference evidence="2 3" key="1">
    <citation type="journal article" date="2023" name="Int. J. Mol. Sci.">
        <title>De Novo Assembly and Annotation of 11 Diverse Shrub Willow (Salix) Genomes Reveals Novel Gene Organization in Sex-Linked Regions.</title>
        <authorList>
            <person name="Hyden B."/>
            <person name="Feng K."/>
            <person name="Yates T.B."/>
            <person name="Jawdy S."/>
            <person name="Cereghino C."/>
            <person name="Smart L.B."/>
            <person name="Muchero W."/>
        </authorList>
    </citation>
    <scope>NUCLEOTIDE SEQUENCE [LARGE SCALE GENOMIC DNA]</scope>
    <source>
        <tissue evidence="2">Shoot tip</tissue>
    </source>
</reference>
<dbReference type="PANTHER" id="PTHR48429">
    <property type="entry name" value="AGENET DOMAIN-CONTAINING PROTEIN"/>
    <property type="match status" value="1"/>
</dbReference>
<dbReference type="InterPro" id="IPR055274">
    <property type="entry name" value="SWO1"/>
</dbReference>
<feature type="region of interest" description="Disordered" evidence="1">
    <location>
        <begin position="178"/>
        <end position="325"/>
    </location>
</feature>
<comment type="caution">
    <text evidence="2">The sequence shown here is derived from an EMBL/GenBank/DDBJ whole genome shotgun (WGS) entry which is preliminary data.</text>
</comment>
<dbReference type="PANTHER" id="PTHR48429:SF1">
    <property type="entry name" value="AGENET DOMAIN-CONTAINING PROTEIN"/>
    <property type="match status" value="1"/>
</dbReference>
<dbReference type="AlphaFoldDB" id="A0AAD6K4F5"/>
<keyword evidence="3" id="KW-1185">Reference proteome</keyword>